<dbReference type="RefSeq" id="XP_040688087.1">
    <property type="nucleotide sequence ID" value="XM_040839097.1"/>
</dbReference>
<proteinExistence type="predicted"/>
<dbReference type="GeneID" id="63754945"/>
<dbReference type="PANTHER" id="PTHR24148">
    <property type="entry name" value="ANKYRIN REPEAT DOMAIN-CONTAINING PROTEIN 39 HOMOLOG-RELATED"/>
    <property type="match status" value="1"/>
</dbReference>
<dbReference type="VEuPathDB" id="FungiDB:ASPWEDRAFT_70113"/>
<dbReference type="EMBL" id="KV878213">
    <property type="protein sequence ID" value="OJJ34411.1"/>
    <property type="molecule type" value="Genomic_DNA"/>
</dbReference>
<feature type="compositionally biased region" description="Low complexity" evidence="1">
    <location>
        <begin position="1497"/>
        <end position="1508"/>
    </location>
</feature>
<evidence type="ECO:0000313" key="3">
    <source>
        <dbReference type="EMBL" id="OJJ34411.1"/>
    </source>
</evidence>
<dbReference type="PANTHER" id="PTHR24148:SF73">
    <property type="entry name" value="HET DOMAIN PROTEIN (AFU_ORTHOLOGUE AFUA_8G01020)"/>
    <property type="match status" value="1"/>
</dbReference>
<feature type="domain" description="Heterokaryon incompatibility" evidence="2">
    <location>
        <begin position="1571"/>
        <end position="1695"/>
    </location>
</feature>
<sequence>MALLWAFFPRTLPKPDANGAVEKKAHINRIRKAKGLDARNATGSNVEDLEAAIARLYEDLCSRPAHFLLEFIQNADENDYESDTIPTLKLTYRNRTLRIDCNETGFTAKNVEALCRIGRSTKVDSDDDSSHADKGIGFKSVFQAADTVWVASGAYTFKFDKHKPLGMIAPIWEAFPETRESAFCTSFLIQLAEDYDERGLIHDIQSIDSAAFLFLRRLKRIELAVHEESGLWEKKLWKDEEDEQLTTLREDDSPLRYIVTSHMVDMPREEKRPDQSKLVLAFPIESDALHPRISPQRVYSSVLPIRDYGLPFLLQADFLLSSSREDIESCKWNDALCEGLVDTFLAAVDGFTDALKYTWLRYLPLGQVSDSFKPHTDRIVHALADRPVLEAFDGSFYKPSSLKRVPERFMDGNNTPFTLGPQTKSKYLSPKYSREDYDALSQLGVEELSPAEFLEDLKHVFGEDAPALHAKSNEWHSQLAGALLTLSPEKNFSSAISSLMLIPLRKGKWASVRSGKQLLFEDATDFDIPPGVSHRFVDPDAATDLNRKLLFVYLGVTPCTRLKLCGLILKMHGDAAFNPKTVSRGQLVSHAKFLFETFDEQPWTPPIGSQLWFVDEKRHPRRGPELYIDGEGGGSSSPAARFLSNRDRFAFLHPDYLASVAEDRRQACLSFLSGSFGVSALPRLVSLGKSSFEISEDFTFLLQDHPSFDVLRLLRDHWSYYSQWIEDQPGQAGSGINCKAELRDRLAQIEVTCLNGETVPLKTTFSLSLDPELECLYELPTMPILHIEDAENESWQMLKVFGVTMEKNAELYISGLRAMVASQRGYPRHTLSYIYNQIQAGYTSSSKAALRTIFRESALIYTPPYNGTAGRWATVSELKGSNLPANLLELEYPTCTRLFQSITKPRKGEFKDLVDETQSITPSSSLTDIFTLLLVINKALSLQDQWPSSCEDHESLSERPIFPVGTAGQEGFELRSASDVGSCWFIEDDDNLSCMFQGQAPVLLFSMEQIKQLAVLLQAMQVESRKMSVCFTTESTPQGKVHLDAVYTHLIRSKAALIKSLLPDPNLQEKIYHSLRRVRVFKVPAVIRNLSLTYRAFKIHGLPQPSDFVARFEDSSVIFLTAKDIQASHVPLGLVDLLFEKCQLKETACKFLLRAILSRGSREQTQEFIAQHRLMIPEDEHTPRGLERANTFPLSASDHRMKVRDVPEYLDTDEEEVSEQFDEVTPSKVPAQVTTRAKEEESSRILTFDHDGTMNLPPLNPDESEKELDGAAFAAESLTSALLQDRLEAYRPEKHWTSKKRERVGFPSFTKEAGCSPFTLSSCSHQMTSFLVQLGYKSAERWRENPPVYHIEVVAAEDGTHSPFPWSLEQMEKSWKLSLVHSGIASSEGVVILALVSNIKSNARLRLFVDPWYWYVLGYLRLHDGRSLQLSDDPYSSSSLVMRNSLSKVGTRMSQYGRRSSIGLSSGSTQNTVQNADRRSSIGMPSGSTQNTVQNTGRRSSAGLSSGSTQNTVQNTVPGLNCSGFLRGRKTYSYRPLDGESIRLFSLLPGQEGDDIWGFVSHTTLESAGPYRALSYAWGDHGTPYAIRTEKGLLPITVSLDAALRRLRDKRHSVLLWVDAICINQADEEEKANQVRLMPSIYRSACSVVAYLGEGDEQSDLVLQAKSGDPAHSAGAAMDGFFAREWFQRAWVVQEIVAARTLWMVCGKQIIGWTDLMQAIKATDSPISNWGHIATLAAHRDWEAHSHRWPLIHLLGSLSGHVQSTLTRDRLFSMLGFSLDGGDVAFEPDYAAPLEDVVIAYAHKFVDQGRVLKLLSHAGLGTQPTRFPSWVPDWTIPQRPSLSESSGLGILCAASRVSSPMADIGRTRDELLIRGVVVDTITCVGKYPNTLDSMACYLDEVDQIVDSVCGDSDTASHLKWKVPIAGADFPEEIASSPFNLHPSYQTLRHLLADNCADEITQTRNTPIHHIQCPSTNAADNQKQIALLECQDYINALQVLHGWNFLVTENRYLGIGSTPHIGDRVVVFHGAKVPFLLRPSEERPGAYRAVGECYIHGIMGGEAWGEEEDVFLH</sequence>
<gene>
    <name evidence="3" type="ORF">ASPWEDRAFT_70113</name>
</gene>
<dbReference type="Pfam" id="PF26639">
    <property type="entry name" value="Het-6_barrel"/>
    <property type="match status" value="1"/>
</dbReference>
<dbReference type="InterPro" id="IPR036890">
    <property type="entry name" value="HATPase_C_sf"/>
</dbReference>
<protein>
    <recommendedName>
        <fullName evidence="2">Heterokaryon incompatibility domain-containing protein</fullName>
    </recommendedName>
</protein>
<evidence type="ECO:0000313" key="4">
    <source>
        <dbReference type="Proteomes" id="UP000184383"/>
    </source>
</evidence>
<keyword evidence="4" id="KW-1185">Reference proteome</keyword>
<dbReference type="OrthoDB" id="2157530at2759"/>
<dbReference type="STRING" id="1073089.A0A1L9RHK5"/>
<organism evidence="3 4">
    <name type="scientific">Aspergillus wentii DTO 134E9</name>
    <dbReference type="NCBI Taxonomy" id="1073089"/>
    <lineage>
        <taxon>Eukaryota</taxon>
        <taxon>Fungi</taxon>
        <taxon>Dikarya</taxon>
        <taxon>Ascomycota</taxon>
        <taxon>Pezizomycotina</taxon>
        <taxon>Eurotiomycetes</taxon>
        <taxon>Eurotiomycetidae</taxon>
        <taxon>Eurotiales</taxon>
        <taxon>Aspergillaceae</taxon>
        <taxon>Aspergillus</taxon>
        <taxon>Aspergillus subgen. Cremei</taxon>
    </lineage>
</organism>
<dbReference type="SUPFAM" id="SSF55874">
    <property type="entry name" value="ATPase domain of HSP90 chaperone/DNA topoisomerase II/histidine kinase"/>
    <property type="match status" value="1"/>
</dbReference>
<dbReference type="Pfam" id="PF06985">
    <property type="entry name" value="HET"/>
    <property type="match status" value="1"/>
</dbReference>
<dbReference type="Proteomes" id="UP000184383">
    <property type="component" value="Unassembled WGS sequence"/>
</dbReference>
<feature type="compositionally biased region" description="Polar residues" evidence="1">
    <location>
        <begin position="1486"/>
        <end position="1496"/>
    </location>
</feature>
<feature type="compositionally biased region" description="Low complexity" evidence="1">
    <location>
        <begin position="1459"/>
        <end position="1468"/>
    </location>
</feature>
<dbReference type="Gene3D" id="3.30.565.10">
    <property type="entry name" value="Histidine kinase-like ATPase, C-terminal domain"/>
    <property type="match status" value="1"/>
</dbReference>
<evidence type="ECO:0000259" key="2">
    <source>
        <dbReference type="Pfam" id="PF06985"/>
    </source>
</evidence>
<name>A0A1L9RHK5_ASPWE</name>
<dbReference type="InterPro" id="IPR052895">
    <property type="entry name" value="HetReg/Transcr_Mod"/>
</dbReference>
<dbReference type="InterPro" id="IPR010730">
    <property type="entry name" value="HET"/>
</dbReference>
<accession>A0A1L9RHK5</accession>
<feature type="region of interest" description="Disordered" evidence="1">
    <location>
        <begin position="1459"/>
        <end position="1515"/>
    </location>
</feature>
<reference evidence="4" key="1">
    <citation type="journal article" date="2017" name="Genome Biol.">
        <title>Comparative genomics reveals high biological diversity and specific adaptations in the industrially and medically important fungal genus Aspergillus.</title>
        <authorList>
            <person name="de Vries R.P."/>
            <person name="Riley R."/>
            <person name="Wiebenga A."/>
            <person name="Aguilar-Osorio G."/>
            <person name="Amillis S."/>
            <person name="Uchima C.A."/>
            <person name="Anderluh G."/>
            <person name="Asadollahi M."/>
            <person name="Askin M."/>
            <person name="Barry K."/>
            <person name="Battaglia E."/>
            <person name="Bayram O."/>
            <person name="Benocci T."/>
            <person name="Braus-Stromeyer S.A."/>
            <person name="Caldana C."/>
            <person name="Canovas D."/>
            <person name="Cerqueira G.C."/>
            <person name="Chen F."/>
            <person name="Chen W."/>
            <person name="Choi C."/>
            <person name="Clum A."/>
            <person name="Dos Santos R.A."/>
            <person name="Damasio A.R."/>
            <person name="Diallinas G."/>
            <person name="Emri T."/>
            <person name="Fekete E."/>
            <person name="Flipphi M."/>
            <person name="Freyberg S."/>
            <person name="Gallo A."/>
            <person name="Gournas C."/>
            <person name="Habgood R."/>
            <person name="Hainaut M."/>
            <person name="Harispe M.L."/>
            <person name="Henrissat B."/>
            <person name="Hilden K.S."/>
            <person name="Hope R."/>
            <person name="Hossain A."/>
            <person name="Karabika E."/>
            <person name="Karaffa L."/>
            <person name="Karanyi Z."/>
            <person name="Krasevec N."/>
            <person name="Kuo A."/>
            <person name="Kusch H."/>
            <person name="LaButti K."/>
            <person name="Lagendijk E.L."/>
            <person name="Lapidus A."/>
            <person name="Levasseur A."/>
            <person name="Lindquist E."/>
            <person name="Lipzen A."/>
            <person name="Logrieco A.F."/>
            <person name="MacCabe A."/>
            <person name="Maekelae M.R."/>
            <person name="Malavazi I."/>
            <person name="Melin P."/>
            <person name="Meyer V."/>
            <person name="Mielnichuk N."/>
            <person name="Miskei M."/>
            <person name="Molnar A.P."/>
            <person name="Mule G."/>
            <person name="Ngan C.Y."/>
            <person name="Orejas M."/>
            <person name="Orosz E."/>
            <person name="Ouedraogo J.P."/>
            <person name="Overkamp K.M."/>
            <person name="Park H.-S."/>
            <person name="Perrone G."/>
            <person name="Piumi F."/>
            <person name="Punt P.J."/>
            <person name="Ram A.F."/>
            <person name="Ramon A."/>
            <person name="Rauscher S."/>
            <person name="Record E."/>
            <person name="Riano-Pachon D.M."/>
            <person name="Robert V."/>
            <person name="Roehrig J."/>
            <person name="Ruller R."/>
            <person name="Salamov A."/>
            <person name="Salih N.S."/>
            <person name="Samson R.A."/>
            <person name="Sandor E."/>
            <person name="Sanguinetti M."/>
            <person name="Schuetze T."/>
            <person name="Sepcic K."/>
            <person name="Shelest E."/>
            <person name="Sherlock G."/>
            <person name="Sophianopoulou V."/>
            <person name="Squina F.M."/>
            <person name="Sun H."/>
            <person name="Susca A."/>
            <person name="Todd R.B."/>
            <person name="Tsang A."/>
            <person name="Unkles S.E."/>
            <person name="van de Wiele N."/>
            <person name="van Rossen-Uffink D."/>
            <person name="Oliveira J.V."/>
            <person name="Vesth T.C."/>
            <person name="Visser J."/>
            <person name="Yu J.-H."/>
            <person name="Zhou M."/>
            <person name="Andersen M.R."/>
            <person name="Archer D.B."/>
            <person name="Baker S.E."/>
            <person name="Benoit I."/>
            <person name="Brakhage A.A."/>
            <person name="Braus G.H."/>
            <person name="Fischer R."/>
            <person name="Frisvad J.C."/>
            <person name="Goldman G.H."/>
            <person name="Houbraken J."/>
            <person name="Oakley B."/>
            <person name="Pocsi I."/>
            <person name="Scazzocchio C."/>
            <person name="Seiboth B."/>
            <person name="vanKuyk P.A."/>
            <person name="Wortman J."/>
            <person name="Dyer P.S."/>
            <person name="Grigoriev I.V."/>
        </authorList>
    </citation>
    <scope>NUCLEOTIDE SEQUENCE [LARGE SCALE GENOMIC DNA]</scope>
    <source>
        <strain evidence="4">DTO 134E9</strain>
    </source>
</reference>
<evidence type="ECO:0000256" key="1">
    <source>
        <dbReference type="SAM" id="MobiDB-lite"/>
    </source>
</evidence>